<organism evidence="2 3">
    <name type="scientific">Prymnesium parvum</name>
    <name type="common">Toxic golden alga</name>
    <dbReference type="NCBI Taxonomy" id="97485"/>
    <lineage>
        <taxon>Eukaryota</taxon>
        <taxon>Haptista</taxon>
        <taxon>Haptophyta</taxon>
        <taxon>Prymnesiophyceae</taxon>
        <taxon>Prymnesiales</taxon>
        <taxon>Prymnesiaceae</taxon>
        <taxon>Prymnesium</taxon>
    </lineage>
</organism>
<protein>
    <recommendedName>
        <fullName evidence="4">HNH endonuclease</fullName>
    </recommendedName>
</protein>
<evidence type="ECO:0000313" key="3">
    <source>
        <dbReference type="Proteomes" id="UP001515480"/>
    </source>
</evidence>
<dbReference type="Proteomes" id="UP001515480">
    <property type="component" value="Unassembled WGS sequence"/>
</dbReference>
<sequence>MSFVLRDLDSDEELDQRQNAHKFPWEVGNARSEWFEAGAGTTWEKKGYRDNPEKFRKDVRRTIVNQRADGRTREDLYGNKSDVGHIFADTNGGSNTIGNVYMQPAGMNRAMRGDYDEINAAFVGHPRTEKAMKESREYGNLGGGRWDQWTSEAVVDHGKEKLKKVGVLTKKGGELDKRCAAYKNKQVGVDADGHVWGMETKIQELRLIEKTLPKKTDDLAEYFSTMGLGGRK</sequence>
<evidence type="ECO:0000313" key="2">
    <source>
        <dbReference type="EMBL" id="KAL1499346.1"/>
    </source>
</evidence>
<name>A0AB34IK42_PRYPA</name>
<proteinExistence type="predicted"/>
<evidence type="ECO:0000256" key="1">
    <source>
        <dbReference type="SAM" id="MobiDB-lite"/>
    </source>
</evidence>
<evidence type="ECO:0008006" key="4">
    <source>
        <dbReference type="Google" id="ProtNLM"/>
    </source>
</evidence>
<dbReference type="EMBL" id="JBGBPQ010000025">
    <property type="protein sequence ID" value="KAL1499346.1"/>
    <property type="molecule type" value="Genomic_DNA"/>
</dbReference>
<comment type="caution">
    <text evidence="2">The sequence shown here is derived from an EMBL/GenBank/DDBJ whole genome shotgun (WGS) entry which is preliminary data.</text>
</comment>
<gene>
    <name evidence="2" type="ORF">AB1Y20_011553</name>
</gene>
<dbReference type="AlphaFoldDB" id="A0AB34IK42"/>
<keyword evidence="3" id="KW-1185">Reference proteome</keyword>
<feature type="region of interest" description="Disordered" evidence="1">
    <location>
        <begin position="1"/>
        <end position="20"/>
    </location>
</feature>
<reference evidence="2 3" key="1">
    <citation type="journal article" date="2024" name="Science">
        <title>Giant polyketide synthase enzymes in the biosynthesis of giant marine polyether toxins.</title>
        <authorList>
            <person name="Fallon T.R."/>
            <person name="Shende V.V."/>
            <person name="Wierzbicki I.H."/>
            <person name="Pendleton A.L."/>
            <person name="Watervoot N.F."/>
            <person name="Auber R.P."/>
            <person name="Gonzalez D.J."/>
            <person name="Wisecaver J.H."/>
            <person name="Moore B.S."/>
        </authorList>
    </citation>
    <scope>NUCLEOTIDE SEQUENCE [LARGE SCALE GENOMIC DNA]</scope>
    <source>
        <strain evidence="2 3">12B1</strain>
    </source>
</reference>
<accession>A0AB34IK42</accession>